<gene>
    <name evidence="1" type="ORF">K503DRAFT_229009</name>
</gene>
<keyword evidence="2" id="KW-1185">Reference proteome</keyword>
<dbReference type="EMBL" id="KV448347">
    <property type="protein sequence ID" value="OAX37515.1"/>
    <property type="molecule type" value="Genomic_DNA"/>
</dbReference>
<dbReference type="OrthoDB" id="2590241at2759"/>
<reference evidence="1 2" key="1">
    <citation type="submission" date="2016-06" db="EMBL/GenBank/DDBJ databases">
        <title>Comparative genomics of the ectomycorrhizal sister species Rhizopogon vinicolor and Rhizopogon vesiculosus (Basidiomycota: Boletales) reveals a divergence of the mating type B locus.</title>
        <authorList>
            <consortium name="DOE Joint Genome Institute"/>
            <person name="Mujic A.B."/>
            <person name="Kuo A."/>
            <person name="Tritt A."/>
            <person name="Lipzen A."/>
            <person name="Chen C."/>
            <person name="Johnson J."/>
            <person name="Sharma A."/>
            <person name="Barry K."/>
            <person name="Grigoriev I.V."/>
            <person name="Spatafora J.W."/>
        </authorList>
    </citation>
    <scope>NUCLEOTIDE SEQUENCE [LARGE SCALE GENOMIC DNA]</scope>
    <source>
        <strain evidence="1 2">AM-OR11-026</strain>
    </source>
</reference>
<dbReference type="AlphaFoldDB" id="A0A1B7MY35"/>
<accession>A0A1B7MY35</accession>
<name>A0A1B7MY35_9AGAM</name>
<sequence length="128" mass="13993">MIAFPIDVALAIHRASRATFIGPSQGSNKPGNAPYQRRGRAWVRALDMVPDDVIAGDVKLKLIGPCADAESYVLGLRYIQGKSFLGVEVSWFLSYLSTLIQNIICCGHHCMPVTFMVCAVPIANISNW</sequence>
<evidence type="ECO:0000313" key="1">
    <source>
        <dbReference type="EMBL" id="OAX37515.1"/>
    </source>
</evidence>
<protein>
    <submittedName>
        <fullName evidence="1">Uncharacterized protein</fullName>
    </submittedName>
</protein>
<organism evidence="1 2">
    <name type="scientific">Rhizopogon vinicolor AM-OR11-026</name>
    <dbReference type="NCBI Taxonomy" id="1314800"/>
    <lineage>
        <taxon>Eukaryota</taxon>
        <taxon>Fungi</taxon>
        <taxon>Dikarya</taxon>
        <taxon>Basidiomycota</taxon>
        <taxon>Agaricomycotina</taxon>
        <taxon>Agaricomycetes</taxon>
        <taxon>Agaricomycetidae</taxon>
        <taxon>Boletales</taxon>
        <taxon>Suillineae</taxon>
        <taxon>Rhizopogonaceae</taxon>
        <taxon>Rhizopogon</taxon>
    </lineage>
</organism>
<proteinExistence type="predicted"/>
<dbReference type="InParanoid" id="A0A1B7MY35"/>
<dbReference type="Proteomes" id="UP000092154">
    <property type="component" value="Unassembled WGS sequence"/>
</dbReference>
<evidence type="ECO:0000313" key="2">
    <source>
        <dbReference type="Proteomes" id="UP000092154"/>
    </source>
</evidence>